<evidence type="ECO:0000259" key="2">
    <source>
        <dbReference type="Pfam" id="PF03372"/>
    </source>
</evidence>
<reference evidence="4" key="1">
    <citation type="journal article" date="2019" name="Int. J. Syst. Evol. Microbiol.">
        <title>The Global Catalogue of Microorganisms (GCM) 10K type strain sequencing project: providing services to taxonomists for standard genome sequencing and annotation.</title>
        <authorList>
            <consortium name="The Broad Institute Genomics Platform"/>
            <consortium name="The Broad Institute Genome Sequencing Center for Infectious Disease"/>
            <person name="Wu L."/>
            <person name="Ma J."/>
        </authorList>
    </citation>
    <scope>NUCLEOTIDE SEQUENCE [LARGE SCALE GENOMIC DNA]</scope>
    <source>
        <strain evidence="4">KCTC 23707</strain>
    </source>
</reference>
<feature type="transmembrane region" description="Helical" evidence="1">
    <location>
        <begin position="40"/>
        <end position="57"/>
    </location>
</feature>
<dbReference type="InterPro" id="IPR005135">
    <property type="entry name" value="Endo/exonuclease/phosphatase"/>
</dbReference>
<dbReference type="SUPFAM" id="SSF56219">
    <property type="entry name" value="DNase I-like"/>
    <property type="match status" value="1"/>
</dbReference>
<name>A0ABW5DFL3_9HYPH</name>
<accession>A0ABW5DFL3</accession>
<protein>
    <submittedName>
        <fullName evidence="3">Endonuclease/exonuclease/phosphatase family protein</fullName>
    </submittedName>
</protein>
<keyword evidence="3" id="KW-0255">Endonuclease</keyword>
<dbReference type="InterPro" id="IPR036691">
    <property type="entry name" value="Endo/exonu/phosph_ase_sf"/>
</dbReference>
<dbReference type="RefSeq" id="WP_345097706.1">
    <property type="nucleotide sequence ID" value="NZ_BAABGS010000008.1"/>
</dbReference>
<feature type="domain" description="Endonuclease/exonuclease/phosphatase" evidence="2">
    <location>
        <begin position="106"/>
        <end position="311"/>
    </location>
</feature>
<evidence type="ECO:0000256" key="1">
    <source>
        <dbReference type="SAM" id="Phobius"/>
    </source>
</evidence>
<feature type="transmembrane region" description="Helical" evidence="1">
    <location>
        <begin position="12"/>
        <end position="34"/>
    </location>
</feature>
<feature type="transmembrane region" description="Helical" evidence="1">
    <location>
        <begin position="64"/>
        <end position="81"/>
    </location>
</feature>
<keyword evidence="4" id="KW-1185">Reference proteome</keyword>
<dbReference type="Proteomes" id="UP001597373">
    <property type="component" value="Unassembled WGS sequence"/>
</dbReference>
<evidence type="ECO:0000313" key="3">
    <source>
        <dbReference type="EMBL" id="MFD2259847.1"/>
    </source>
</evidence>
<dbReference type="GO" id="GO:0004519">
    <property type="term" value="F:endonuclease activity"/>
    <property type="evidence" value="ECO:0007669"/>
    <property type="project" value="UniProtKB-KW"/>
</dbReference>
<dbReference type="Gene3D" id="3.60.10.10">
    <property type="entry name" value="Endonuclease/exonuclease/phosphatase"/>
    <property type="match status" value="1"/>
</dbReference>
<dbReference type="Pfam" id="PF03372">
    <property type="entry name" value="Exo_endo_phos"/>
    <property type="match status" value="1"/>
</dbReference>
<keyword evidence="1" id="KW-1133">Transmembrane helix</keyword>
<dbReference type="EMBL" id="JBHUIR010000029">
    <property type="protein sequence ID" value="MFD2259847.1"/>
    <property type="molecule type" value="Genomic_DNA"/>
</dbReference>
<keyword evidence="1" id="KW-0812">Transmembrane</keyword>
<organism evidence="3 4">
    <name type="scientific">Chelativorans composti</name>
    <dbReference type="NCBI Taxonomy" id="768533"/>
    <lineage>
        <taxon>Bacteria</taxon>
        <taxon>Pseudomonadati</taxon>
        <taxon>Pseudomonadota</taxon>
        <taxon>Alphaproteobacteria</taxon>
        <taxon>Hyphomicrobiales</taxon>
        <taxon>Phyllobacteriaceae</taxon>
        <taxon>Chelativorans</taxon>
    </lineage>
</organism>
<sequence length="357" mass="39136">MTKLRHWAPRAALIAVILTIPLVLGYWGAVHPALDSLAHFRLHLAVLIALLAIPTSFERTLRSIALALAILSVAAIASTLANPSGISVANAAATAMDAGPARYRLLQLNLRYDNRTPKQVLSLIGRVQPDVITLDEVSDAWREELKLIEHAYPYRVICEGSSHVGGVAILSRRPFLHPSRAECYSRGSLAIATVNFGGAAVDIGAIHLGWPWPHAQHWHVRKILAPIIQEKLPFSAILAGDLNAVWWSHTVRMLAAAGDLKPLGNIGPTWFIRSAPDVVRRYAGLPIDNIFVKGRVVPVSVTRLESVGSDHLPLLFEFGILPTEPQPAVHVRRNNWNWTIRRTGPVGTASRSDWKTT</sequence>
<keyword evidence="3" id="KW-0540">Nuclease</keyword>
<evidence type="ECO:0000313" key="4">
    <source>
        <dbReference type="Proteomes" id="UP001597373"/>
    </source>
</evidence>
<comment type="caution">
    <text evidence="3">The sequence shown here is derived from an EMBL/GenBank/DDBJ whole genome shotgun (WGS) entry which is preliminary data.</text>
</comment>
<gene>
    <name evidence="3" type="ORF">ACFSMZ_08720</name>
</gene>
<proteinExistence type="predicted"/>
<keyword evidence="1" id="KW-0472">Membrane</keyword>
<keyword evidence="3" id="KW-0378">Hydrolase</keyword>